<dbReference type="PANTHER" id="PTHR43245">
    <property type="entry name" value="BIFUNCTIONAL POLYMYXIN RESISTANCE PROTEIN ARNA"/>
    <property type="match status" value="1"/>
</dbReference>
<comment type="caution">
    <text evidence="2">The sequence shown here is derived from an EMBL/GenBank/DDBJ whole genome shotgun (WGS) entry which is preliminary data.</text>
</comment>
<organism evidence="2 3">
    <name type="scientific">Effrenium voratum</name>
    <dbReference type="NCBI Taxonomy" id="2562239"/>
    <lineage>
        <taxon>Eukaryota</taxon>
        <taxon>Sar</taxon>
        <taxon>Alveolata</taxon>
        <taxon>Dinophyceae</taxon>
        <taxon>Suessiales</taxon>
        <taxon>Symbiodiniaceae</taxon>
        <taxon>Effrenium</taxon>
    </lineage>
</organism>
<proteinExistence type="predicted"/>
<dbReference type="InterPro" id="IPR036291">
    <property type="entry name" value="NAD(P)-bd_dom_sf"/>
</dbReference>
<keyword evidence="3" id="KW-1185">Reference proteome</keyword>
<feature type="region of interest" description="Disordered" evidence="1">
    <location>
        <begin position="36"/>
        <end position="71"/>
    </location>
</feature>
<sequence length="421" mass="45382">MNADSCCAFPLLLSQRLQIHRHGALLVGGARHGGRRGLRGARGAARRAARRARARPPRRWRGLPAPAPAPAPGAGAGHGCGVAALVAMAAGALIVQNKGGGHGEIGYHLALKLAKEKGLKVTMIQDSACKQDKPPFNCYNDLVQAGVDIKVADLGGGLSAAIQGVQPCEYVFDNENVCPKDVQNLVKPWNPKVYAYVSSGGMYLPVPKDGALVEGGAVKLDNKQLSIENHARGLGLNWCAFRPQYIYGPKTNKRDYIDWFLDRITRDVPFPLPKDGSLFTTLTNAEDVAGMMASVVGKEAEAKGEIFNCAGNELLSHREVVQVIATALGKDAKAVLSKVVFYDPAALKGLELPKEGKFPFRETNFGVSVKKAMKELDWQPLHTFQGDIAEYFAEYCRLGKDQGPVKRAWDEAVMRVAMSAA</sequence>
<gene>
    <name evidence="2" type="ORF">EVOR1521_LOCUS31825</name>
</gene>
<dbReference type="InterPro" id="IPR050177">
    <property type="entry name" value="Lipid_A_modif_metabolic_enz"/>
</dbReference>
<reference evidence="2" key="1">
    <citation type="submission" date="2023-08" db="EMBL/GenBank/DDBJ databases">
        <authorList>
            <person name="Chen Y."/>
            <person name="Shah S."/>
            <person name="Dougan E. K."/>
            <person name="Thang M."/>
            <person name="Chan C."/>
        </authorList>
    </citation>
    <scope>NUCLEOTIDE SEQUENCE</scope>
</reference>
<feature type="compositionally biased region" description="Basic residues" evidence="1">
    <location>
        <begin position="36"/>
        <end position="61"/>
    </location>
</feature>
<protein>
    <submittedName>
        <fullName evidence="2">Uncharacterized protein</fullName>
    </submittedName>
</protein>
<name>A0AA36NKT6_9DINO</name>
<dbReference type="Proteomes" id="UP001178507">
    <property type="component" value="Unassembled WGS sequence"/>
</dbReference>
<dbReference type="Gene3D" id="3.40.50.720">
    <property type="entry name" value="NAD(P)-binding Rossmann-like Domain"/>
    <property type="match status" value="1"/>
</dbReference>
<dbReference type="EMBL" id="CAUJNA010003862">
    <property type="protein sequence ID" value="CAJ1411199.1"/>
    <property type="molecule type" value="Genomic_DNA"/>
</dbReference>
<evidence type="ECO:0000313" key="3">
    <source>
        <dbReference type="Proteomes" id="UP001178507"/>
    </source>
</evidence>
<evidence type="ECO:0000256" key="1">
    <source>
        <dbReference type="SAM" id="MobiDB-lite"/>
    </source>
</evidence>
<dbReference type="SUPFAM" id="SSF51735">
    <property type="entry name" value="NAD(P)-binding Rossmann-fold domains"/>
    <property type="match status" value="1"/>
</dbReference>
<accession>A0AA36NKT6</accession>
<evidence type="ECO:0000313" key="2">
    <source>
        <dbReference type="EMBL" id="CAJ1411199.1"/>
    </source>
</evidence>
<dbReference type="AlphaFoldDB" id="A0AA36NKT6"/>